<dbReference type="InterPro" id="IPR000014">
    <property type="entry name" value="PAS"/>
</dbReference>
<proteinExistence type="predicted"/>
<dbReference type="Gene3D" id="3.30.450.20">
    <property type="entry name" value="PAS domain"/>
    <property type="match status" value="1"/>
</dbReference>
<dbReference type="InterPro" id="IPR003594">
    <property type="entry name" value="HATPase_dom"/>
</dbReference>
<evidence type="ECO:0000256" key="9">
    <source>
        <dbReference type="ARBA" id="ARBA00022840"/>
    </source>
</evidence>
<keyword evidence="12 14" id="KW-0472">Membrane</keyword>
<dbReference type="PANTHER" id="PTHR42878:SF7">
    <property type="entry name" value="SENSOR HISTIDINE KINASE GLRK"/>
    <property type="match status" value="1"/>
</dbReference>
<dbReference type="PROSITE" id="PS50109">
    <property type="entry name" value="HIS_KIN"/>
    <property type="match status" value="1"/>
</dbReference>
<organism evidence="18 19">
    <name type="scientific">Fastidiosipila sanguinis</name>
    <dbReference type="NCBI Taxonomy" id="236753"/>
    <lineage>
        <taxon>Bacteria</taxon>
        <taxon>Bacillati</taxon>
        <taxon>Bacillota</taxon>
        <taxon>Clostridia</taxon>
        <taxon>Eubacteriales</taxon>
        <taxon>Oscillospiraceae</taxon>
        <taxon>Fastidiosipila</taxon>
    </lineage>
</organism>
<evidence type="ECO:0000259" key="15">
    <source>
        <dbReference type="PROSITE" id="PS50109"/>
    </source>
</evidence>
<dbReference type="Pfam" id="PF02518">
    <property type="entry name" value="HATPase_c"/>
    <property type="match status" value="1"/>
</dbReference>
<keyword evidence="10 14" id="KW-1133">Transmembrane helix</keyword>
<keyword evidence="4" id="KW-0597">Phosphoprotein</keyword>
<evidence type="ECO:0000256" key="2">
    <source>
        <dbReference type="ARBA" id="ARBA00004141"/>
    </source>
</evidence>
<dbReference type="Gene3D" id="1.10.287.130">
    <property type="match status" value="1"/>
</dbReference>
<feature type="domain" description="HAMP" evidence="17">
    <location>
        <begin position="215"/>
        <end position="267"/>
    </location>
</feature>
<dbReference type="GO" id="GO:0000156">
    <property type="term" value="F:phosphorelay response regulator activity"/>
    <property type="evidence" value="ECO:0007669"/>
    <property type="project" value="TreeGrafter"/>
</dbReference>
<gene>
    <name evidence="18" type="ORF">C5Q98_03040</name>
</gene>
<dbReference type="SMART" id="SM00091">
    <property type="entry name" value="PAS"/>
    <property type="match status" value="1"/>
</dbReference>
<name>A0A2S0KMP5_9FIRM</name>
<dbReference type="EMBL" id="CP027226">
    <property type="protein sequence ID" value="AVM42269.1"/>
    <property type="molecule type" value="Genomic_DNA"/>
</dbReference>
<feature type="transmembrane region" description="Helical" evidence="14">
    <location>
        <begin position="20"/>
        <end position="46"/>
    </location>
</feature>
<dbReference type="SMART" id="SM00304">
    <property type="entry name" value="HAMP"/>
    <property type="match status" value="1"/>
</dbReference>
<evidence type="ECO:0000256" key="3">
    <source>
        <dbReference type="ARBA" id="ARBA00012438"/>
    </source>
</evidence>
<dbReference type="CDD" id="cd00082">
    <property type="entry name" value="HisKA"/>
    <property type="match status" value="1"/>
</dbReference>
<evidence type="ECO:0000256" key="8">
    <source>
        <dbReference type="ARBA" id="ARBA00022777"/>
    </source>
</evidence>
<dbReference type="GO" id="GO:0016020">
    <property type="term" value="C:membrane"/>
    <property type="evidence" value="ECO:0007669"/>
    <property type="project" value="UniProtKB-SubCell"/>
</dbReference>
<evidence type="ECO:0000256" key="14">
    <source>
        <dbReference type="SAM" id="Phobius"/>
    </source>
</evidence>
<keyword evidence="5" id="KW-0808">Transferase</keyword>
<comment type="catalytic activity">
    <reaction evidence="1">
        <text>ATP + protein L-histidine = ADP + protein N-phospho-L-histidine.</text>
        <dbReference type="EC" id="2.7.13.3"/>
    </reaction>
</comment>
<dbReference type="FunFam" id="1.10.287.130:FF:000001">
    <property type="entry name" value="Two-component sensor histidine kinase"/>
    <property type="match status" value="1"/>
</dbReference>
<keyword evidence="6 14" id="KW-0812">Transmembrane</keyword>
<dbReference type="PROSITE" id="PS50112">
    <property type="entry name" value="PAS"/>
    <property type="match status" value="1"/>
</dbReference>
<evidence type="ECO:0000256" key="4">
    <source>
        <dbReference type="ARBA" id="ARBA00022553"/>
    </source>
</evidence>
<dbReference type="KEGG" id="fsa:C5Q98_03040"/>
<evidence type="ECO:0000256" key="7">
    <source>
        <dbReference type="ARBA" id="ARBA00022741"/>
    </source>
</evidence>
<dbReference type="PANTHER" id="PTHR42878">
    <property type="entry name" value="TWO-COMPONENT HISTIDINE KINASE"/>
    <property type="match status" value="1"/>
</dbReference>
<evidence type="ECO:0000259" key="17">
    <source>
        <dbReference type="PROSITE" id="PS50885"/>
    </source>
</evidence>
<dbReference type="GO" id="GO:0005524">
    <property type="term" value="F:ATP binding"/>
    <property type="evidence" value="ECO:0007669"/>
    <property type="project" value="UniProtKB-KW"/>
</dbReference>
<evidence type="ECO:0000256" key="10">
    <source>
        <dbReference type="ARBA" id="ARBA00022989"/>
    </source>
</evidence>
<dbReference type="EC" id="2.7.13.3" evidence="3"/>
<dbReference type="InterPro" id="IPR036890">
    <property type="entry name" value="HATPase_C_sf"/>
</dbReference>
<dbReference type="CDD" id="cd00075">
    <property type="entry name" value="HATPase"/>
    <property type="match status" value="1"/>
</dbReference>
<dbReference type="GO" id="GO:0007234">
    <property type="term" value="P:osmosensory signaling via phosphorelay pathway"/>
    <property type="evidence" value="ECO:0007669"/>
    <property type="project" value="TreeGrafter"/>
</dbReference>
<dbReference type="AlphaFoldDB" id="A0A2S0KMP5"/>
<dbReference type="InterPro" id="IPR003661">
    <property type="entry name" value="HisK_dim/P_dom"/>
</dbReference>
<dbReference type="CDD" id="cd06225">
    <property type="entry name" value="HAMP"/>
    <property type="match status" value="1"/>
</dbReference>
<accession>A0A2S0KMP5</accession>
<dbReference type="InterPro" id="IPR003660">
    <property type="entry name" value="HAMP_dom"/>
</dbReference>
<dbReference type="Pfam" id="PF00672">
    <property type="entry name" value="HAMP"/>
    <property type="match status" value="1"/>
</dbReference>
<dbReference type="PROSITE" id="PS50885">
    <property type="entry name" value="HAMP"/>
    <property type="match status" value="1"/>
</dbReference>
<keyword evidence="13" id="KW-0175">Coiled coil</keyword>
<dbReference type="SUPFAM" id="SSF47384">
    <property type="entry name" value="Homodimeric domain of signal transducing histidine kinase"/>
    <property type="match status" value="1"/>
</dbReference>
<dbReference type="GO" id="GO:0000155">
    <property type="term" value="F:phosphorelay sensor kinase activity"/>
    <property type="evidence" value="ECO:0007669"/>
    <property type="project" value="InterPro"/>
</dbReference>
<dbReference type="InterPro" id="IPR035965">
    <property type="entry name" value="PAS-like_dom_sf"/>
</dbReference>
<keyword evidence="11" id="KW-0902">Two-component regulatory system</keyword>
<feature type="domain" description="PAS" evidence="16">
    <location>
        <begin position="272"/>
        <end position="310"/>
    </location>
</feature>
<sequence>MRKINFRKRFYNSDFASKIVLALMLALILTALITLGIFSYTASIIYTQNTTNENKKNAAYLAEINATRYAGEIDQVTYDKFMDNASNLLDSVIIVYMYRENYFDINYTSDINNLPANYITDAKASIEEYNVEIMSQKITSFIKEIGTNKNKNLFVGYPIVAIDSYSKASVTIGSVYIITDLSNSDNQLTSLNLSLILASSLTFLLILFPLLYLLRKLIQPLITTRDIAYAMSKGDYSNRVKVKTMDEVGELATAINELADDLDETLSKLDDEKNRLQKLINSLSEGILAVDADMKLMHINPALFELFNLENFSDVEAMKKIIKDCSLEEDIIQVIRSGTSRVHKVQHRDKVIQIQLDGMIGENIESNGAVALFRDISEIEALEKTRKEYISNVSHELRTPLTAIRGLIEPINDGLVQDKVVKTKYYKIILEETMRLSRLIDDMLALSGLQSGQLNFEPERINLHELLLEIKYKYEIQMLNKGIDFNIPKKSVVLPDVYVNKDRLEQVIVIILDNAMKYTKEFGRISIDFIDDKKKANSIVMKISDNGSGISETDINHIFSRFYKSNKSRGRSEGTGLGLSIAKELLEIMGERIWVESKVGEGSSFYVTLRTYDLEDEVNE</sequence>
<dbReference type="SUPFAM" id="SSF158472">
    <property type="entry name" value="HAMP domain-like"/>
    <property type="match status" value="1"/>
</dbReference>
<evidence type="ECO:0000256" key="12">
    <source>
        <dbReference type="ARBA" id="ARBA00023136"/>
    </source>
</evidence>
<dbReference type="SUPFAM" id="SSF55785">
    <property type="entry name" value="PYP-like sensor domain (PAS domain)"/>
    <property type="match status" value="1"/>
</dbReference>
<dbReference type="Proteomes" id="UP000237947">
    <property type="component" value="Chromosome"/>
</dbReference>
<dbReference type="RefSeq" id="WP_106012252.1">
    <property type="nucleotide sequence ID" value="NZ_CP027226.1"/>
</dbReference>
<evidence type="ECO:0000256" key="5">
    <source>
        <dbReference type="ARBA" id="ARBA00022679"/>
    </source>
</evidence>
<keyword evidence="8" id="KW-0418">Kinase</keyword>
<keyword evidence="9" id="KW-0067">ATP-binding</keyword>
<dbReference type="InterPro" id="IPR036097">
    <property type="entry name" value="HisK_dim/P_sf"/>
</dbReference>
<dbReference type="OrthoDB" id="9813151at2"/>
<keyword evidence="7" id="KW-0547">Nucleotide-binding</keyword>
<evidence type="ECO:0000256" key="1">
    <source>
        <dbReference type="ARBA" id="ARBA00000085"/>
    </source>
</evidence>
<evidence type="ECO:0000256" key="13">
    <source>
        <dbReference type="SAM" id="Coils"/>
    </source>
</evidence>
<dbReference type="Pfam" id="PF13188">
    <property type="entry name" value="PAS_8"/>
    <property type="match status" value="1"/>
</dbReference>
<evidence type="ECO:0000313" key="18">
    <source>
        <dbReference type="EMBL" id="AVM42269.1"/>
    </source>
</evidence>
<comment type="subcellular location">
    <subcellularLocation>
        <location evidence="2">Membrane</location>
        <topology evidence="2">Multi-pass membrane protein</topology>
    </subcellularLocation>
</comment>
<dbReference type="SMART" id="SM00387">
    <property type="entry name" value="HATPase_c"/>
    <property type="match status" value="1"/>
</dbReference>
<evidence type="ECO:0000313" key="19">
    <source>
        <dbReference type="Proteomes" id="UP000237947"/>
    </source>
</evidence>
<feature type="transmembrane region" description="Helical" evidence="14">
    <location>
        <begin position="193"/>
        <end position="214"/>
    </location>
</feature>
<dbReference type="SUPFAM" id="SSF55874">
    <property type="entry name" value="ATPase domain of HSP90 chaperone/DNA topoisomerase II/histidine kinase"/>
    <property type="match status" value="1"/>
</dbReference>
<keyword evidence="19" id="KW-1185">Reference proteome</keyword>
<dbReference type="InterPro" id="IPR004358">
    <property type="entry name" value="Sig_transdc_His_kin-like_C"/>
</dbReference>
<dbReference type="Gene3D" id="6.10.340.10">
    <property type="match status" value="1"/>
</dbReference>
<feature type="coiled-coil region" evidence="13">
    <location>
        <begin position="252"/>
        <end position="286"/>
    </location>
</feature>
<dbReference type="FunFam" id="3.30.565.10:FF:000006">
    <property type="entry name" value="Sensor histidine kinase WalK"/>
    <property type="match status" value="1"/>
</dbReference>
<feature type="domain" description="Histidine kinase" evidence="15">
    <location>
        <begin position="392"/>
        <end position="613"/>
    </location>
</feature>
<protein>
    <recommendedName>
        <fullName evidence="3">histidine kinase</fullName>
        <ecNumber evidence="3">2.7.13.3</ecNumber>
    </recommendedName>
</protein>
<evidence type="ECO:0000259" key="16">
    <source>
        <dbReference type="PROSITE" id="PS50112"/>
    </source>
</evidence>
<dbReference type="Pfam" id="PF00512">
    <property type="entry name" value="HisKA"/>
    <property type="match status" value="1"/>
</dbReference>
<dbReference type="InterPro" id="IPR005467">
    <property type="entry name" value="His_kinase_dom"/>
</dbReference>
<reference evidence="19" key="1">
    <citation type="submission" date="2018-02" db="EMBL/GenBank/DDBJ databases">
        <authorList>
            <person name="Holder M.E."/>
            <person name="Ajami N.J."/>
            <person name="Petrosino J.F."/>
        </authorList>
    </citation>
    <scope>NUCLEOTIDE SEQUENCE [LARGE SCALE GENOMIC DNA]</scope>
    <source>
        <strain evidence="19">CCUG 47711</strain>
    </source>
</reference>
<dbReference type="InterPro" id="IPR050351">
    <property type="entry name" value="BphY/WalK/GraS-like"/>
</dbReference>
<dbReference type="Gene3D" id="3.30.565.10">
    <property type="entry name" value="Histidine kinase-like ATPase, C-terminal domain"/>
    <property type="match status" value="1"/>
</dbReference>
<dbReference type="SMART" id="SM00388">
    <property type="entry name" value="HisKA"/>
    <property type="match status" value="1"/>
</dbReference>
<dbReference type="PRINTS" id="PR00344">
    <property type="entry name" value="BCTRLSENSOR"/>
</dbReference>
<evidence type="ECO:0000256" key="6">
    <source>
        <dbReference type="ARBA" id="ARBA00022692"/>
    </source>
</evidence>
<evidence type="ECO:0000256" key="11">
    <source>
        <dbReference type="ARBA" id="ARBA00023012"/>
    </source>
</evidence>
<dbReference type="GO" id="GO:0030295">
    <property type="term" value="F:protein kinase activator activity"/>
    <property type="evidence" value="ECO:0007669"/>
    <property type="project" value="TreeGrafter"/>
</dbReference>